<name>A0A060NM46_9BURK</name>
<feature type="transmembrane region" description="Helical" evidence="1">
    <location>
        <begin position="157"/>
        <end position="174"/>
    </location>
</feature>
<feature type="transmembrane region" description="Helical" evidence="1">
    <location>
        <begin position="81"/>
        <end position="98"/>
    </location>
</feature>
<keyword evidence="1" id="KW-0472">Membrane</keyword>
<keyword evidence="2" id="KW-0378">Hydrolase</keyword>
<proteinExistence type="predicted"/>
<gene>
    <name evidence="2" type="ORF">SRAA_0135</name>
</gene>
<dbReference type="STRING" id="1458425.SRAA_0135"/>
<feature type="transmembrane region" description="Helical" evidence="1">
    <location>
        <begin position="50"/>
        <end position="75"/>
    </location>
</feature>
<dbReference type="EMBL" id="AP014568">
    <property type="protein sequence ID" value="BAO79989.1"/>
    <property type="molecule type" value="Genomic_DNA"/>
</dbReference>
<evidence type="ECO:0000256" key="1">
    <source>
        <dbReference type="SAM" id="Phobius"/>
    </source>
</evidence>
<evidence type="ECO:0000313" key="3">
    <source>
        <dbReference type="Proteomes" id="UP000067461"/>
    </source>
</evidence>
<dbReference type="KEGG" id="cbaa:SRAA_0135"/>
<feature type="transmembrane region" description="Helical" evidence="1">
    <location>
        <begin position="129"/>
        <end position="145"/>
    </location>
</feature>
<keyword evidence="1" id="KW-0812">Transmembrane</keyword>
<reference evidence="2 3" key="1">
    <citation type="journal article" date="2014" name="Nat. Commun.">
        <title>Physiological and genomic features of highly alkaliphilic hydrogen-utilizing Betaproteobacteria from a continental serpentinizing site.</title>
        <authorList>
            <person name="Suzuki S."/>
            <person name="Kuenen J.G."/>
            <person name="Schipper K."/>
            <person name="van der Velde S."/>
            <person name="Ishii S."/>
            <person name="Wu A."/>
            <person name="Sorokin D.Y."/>
            <person name="Tenney A."/>
            <person name="Meng X.Y."/>
            <person name="Morrill P.L."/>
            <person name="Kamagata Y."/>
            <person name="Muyzer G."/>
            <person name="Nealson K.H."/>
        </authorList>
    </citation>
    <scope>NUCLEOTIDE SEQUENCE [LARGE SCALE GENOMIC DNA]</scope>
    <source>
        <strain evidence="2 3">A1</strain>
    </source>
</reference>
<feature type="transmembrane region" description="Helical" evidence="1">
    <location>
        <begin position="290"/>
        <end position="308"/>
    </location>
</feature>
<keyword evidence="2" id="KW-0031">Aminopeptidase</keyword>
<feature type="transmembrane region" description="Helical" evidence="1">
    <location>
        <begin position="105"/>
        <end position="123"/>
    </location>
</feature>
<dbReference type="GO" id="GO:0004177">
    <property type="term" value="F:aminopeptidase activity"/>
    <property type="evidence" value="ECO:0007669"/>
    <property type="project" value="UniProtKB-KW"/>
</dbReference>
<feature type="transmembrane region" description="Helical" evidence="1">
    <location>
        <begin position="217"/>
        <end position="237"/>
    </location>
</feature>
<feature type="transmembrane region" description="Helical" evidence="1">
    <location>
        <begin position="6"/>
        <end position="29"/>
    </location>
</feature>
<accession>A0A060NM46</accession>
<evidence type="ECO:0000313" key="2">
    <source>
        <dbReference type="EMBL" id="BAO79989.1"/>
    </source>
</evidence>
<dbReference type="AlphaFoldDB" id="A0A060NM46"/>
<dbReference type="HOGENOM" id="CLU_075241_0_0_4"/>
<sequence length="318" mass="36574">MLSYKNIQKLVIALAAFLFSYILLGYYSYGDQIFYKRLYEAFKTAHLSEVMGLGLLHVSGAEPITLHLLWVGAAVEIEKNIFISIFNAILIYCLVVLLEKNKAPFYIYILLLTNFYVIVLLTGAERLKFAYIFFILAAISTSKLYRFSFLALSPLSHFQALIYFPSLILHHISADLRRLLSLFITVKLIRIVFLFIFLLVIISLFKFGEIVAKAQVYIAENANFIELTNLTILFLIAMSATRYKARMVLVHLPLFPAVFLLGGERVNMIAVSLVIYFLLIEQRLSKPLPLLLLLYFSMQSIFFVYNIIQYGDGFYKLK</sequence>
<keyword evidence="3" id="KW-1185">Reference proteome</keyword>
<feature type="transmembrane region" description="Helical" evidence="1">
    <location>
        <begin position="180"/>
        <end position="205"/>
    </location>
</feature>
<dbReference type="RefSeq" id="WP_144318670.1">
    <property type="nucleotide sequence ID" value="NZ_AP014568.1"/>
</dbReference>
<feature type="transmembrane region" description="Helical" evidence="1">
    <location>
        <begin position="257"/>
        <end position="278"/>
    </location>
</feature>
<protein>
    <submittedName>
        <fullName evidence="2">Xaa-Pro aminopeptidase</fullName>
    </submittedName>
</protein>
<dbReference type="Proteomes" id="UP000067461">
    <property type="component" value="Chromosome"/>
</dbReference>
<dbReference type="OrthoDB" id="7871049at2"/>
<keyword evidence="2" id="KW-0645">Protease</keyword>
<keyword evidence="1" id="KW-1133">Transmembrane helix</keyword>
<organism evidence="2 3">
    <name type="scientific">Serpentinimonas raichei</name>
    <dbReference type="NCBI Taxonomy" id="1458425"/>
    <lineage>
        <taxon>Bacteria</taxon>
        <taxon>Pseudomonadati</taxon>
        <taxon>Pseudomonadota</taxon>
        <taxon>Betaproteobacteria</taxon>
        <taxon>Burkholderiales</taxon>
        <taxon>Comamonadaceae</taxon>
        <taxon>Serpentinimonas</taxon>
    </lineage>
</organism>